<organism evidence="2 3">
    <name type="scientific">Raphanus sativus</name>
    <name type="common">Radish</name>
    <name type="synonym">Raphanus raphanistrum var. sativus</name>
    <dbReference type="NCBI Taxonomy" id="3726"/>
    <lineage>
        <taxon>Eukaryota</taxon>
        <taxon>Viridiplantae</taxon>
        <taxon>Streptophyta</taxon>
        <taxon>Embryophyta</taxon>
        <taxon>Tracheophyta</taxon>
        <taxon>Spermatophyta</taxon>
        <taxon>Magnoliopsida</taxon>
        <taxon>eudicotyledons</taxon>
        <taxon>Gunneridae</taxon>
        <taxon>Pentapetalae</taxon>
        <taxon>rosids</taxon>
        <taxon>malvids</taxon>
        <taxon>Brassicales</taxon>
        <taxon>Brassicaceae</taxon>
        <taxon>Brassiceae</taxon>
        <taxon>Raphanus</taxon>
    </lineage>
</organism>
<feature type="compositionally biased region" description="Gly residues" evidence="1">
    <location>
        <begin position="77"/>
        <end position="99"/>
    </location>
</feature>
<dbReference type="GeneID" id="108837556"/>
<evidence type="ECO:0000256" key="1">
    <source>
        <dbReference type="SAM" id="MobiDB-lite"/>
    </source>
</evidence>
<sequence length="293" mass="29256">MKKILAKAIKSGKKSPRRRSPQHGSPSFHASLSPRRSPSYRVNSPSHAGYGCGGIPGGYPYQGGGGFYQDRGSPPNYGGGSPPNYGGGSPPYQGYGGGPPYQPQYLGGGYQGGGYQGSGNQGGGYQGGGYQGGGYQGGGYQGGGYQGGGYQGGGYQGGGYQGGGYQGGGYQGGGYQGGGYQGGGYQGGGYQVGGYQGGGYQGGGYQGGGYHGGCGDPGSHSYVVIGAHGYSNDLSTEERELVQNFPGQRFPPEWGSTADITWIAGSTPGAGTAFVGSETPDDNNSDKSGNGKS</sequence>
<protein>
    <submittedName>
        <fullName evidence="3">Glycine-rich cell wall structural protein 1.8</fullName>
    </submittedName>
</protein>
<feature type="region of interest" description="Disordered" evidence="1">
    <location>
        <begin position="267"/>
        <end position="293"/>
    </location>
</feature>
<proteinExistence type="predicted"/>
<dbReference type="AlphaFoldDB" id="A0A6J0M0W2"/>
<gene>
    <name evidence="3" type="primary">LOC108837556</name>
</gene>
<keyword evidence="2" id="KW-1185">Reference proteome</keyword>
<reference evidence="2" key="1">
    <citation type="journal article" date="2019" name="Database">
        <title>The radish genome database (RadishGD): an integrated information resource for radish genomics.</title>
        <authorList>
            <person name="Yu H.J."/>
            <person name="Baek S."/>
            <person name="Lee Y.J."/>
            <person name="Cho A."/>
            <person name="Mun J.H."/>
        </authorList>
    </citation>
    <scope>NUCLEOTIDE SEQUENCE [LARGE SCALE GENOMIC DNA]</scope>
    <source>
        <strain evidence="2">cv. WK10039</strain>
    </source>
</reference>
<accession>A0A6J0M0W2</accession>
<reference evidence="3" key="2">
    <citation type="submission" date="2025-08" db="UniProtKB">
        <authorList>
            <consortium name="RefSeq"/>
        </authorList>
    </citation>
    <scope>IDENTIFICATION</scope>
    <source>
        <tissue evidence="3">Leaf</tissue>
    </source>
</reference>
<dbReference type="RefSeq" id="XP_018466095.2">
    <property type="nucleotide sequence ID" value="XM_018610593.2"/>
</dbReference>
<feature type="compositionally biased region" description="Gly residues" evidence="1">
    <location>
        <begin position="50"/>
        <end position="67"/>
    </location>
</feature>
<name>A0A6J0M0W2_RAPSA</name>
<evidence type="ECO:0000313" key="2">
    <source>
        <dbReference type="Proteomes" id="UP000504610"/>
    </source>
</evidence>
<feature type="region of interest" description="Disordered" evidence="1">
    <location>
        <begin position="1"/>
        <end position="113"/>
    </location>
</feature>
<dbReference type="KEGG" id="rsz:108837556"/>
<feature type="compositionally biased region" description="Basic residues" evidence="1">
    <location>
        <begin position="1"/>
        <end position="21"/>
    </location>
</feature>
<feature type="compositionally biased region" description="Polar residues" evidence="1">
    <location>
        <begin position="22"/>
        <end position="46"/>
    </location>
</feature>
<dbReference type="Proteomes" id="UP000504610">
    <property type="component" value="Chromosome 2"/>
</dbReference>
<evidence type="ECO:0000313" key="3">
    <source>
        <dbReference type="RefSeq" id="XP_018466095.2"/>
    </source>
</evidence>